<dbReference type="Pfam" id="PF00293">
    <property type="entry name" value="NUDIX"/>
    <property type="match status" value="1"/>
</dbReference>
<proteinExistence type="predicted"/>
<keyword evidence="6" id="KW-0464">Manganese</keyword>
<dbReference type="GO" id="GO:0046872">
    <property type="term" value="F:metal ion binding"/>
    <property type="evidence" value="ECO:0007669"/>
    <property type="project" value="UniProtKB-KW"/>
</dbReference>
<comment type="cofactor">
    <cofactor evidence="1">
        <name>Mn(2+)</name>
        <dbReference type="ChEBI" id="CHEBI:29035"/>
    </cofactor>
</comment>
<keyword evidence="5" id="KW-0460">Magnesium</keyword>
<dbReference type="Proteomes" id="UP000321721">
    <property type="component" value="Unassembled WGS sequence"/>
</dbReference>
<dbReference type="PANTHER" id="PTHR12992:SF11">
    <property type="entry name" value="MITOCHONDRIAL COENZYME A DIPHOSPHATASE NUDT8"/>
    <property type="match status" value="1"/>
</dbReference>
<accession>A0A5C6RY49</accession>
<evidence type="ECO:0000256" key="2">
    <source>
        <dbReference type="ARBA" id="ARBA00001946"/>
    </source>
</evidence>
<evidence type="ECO:0000256" key="3">
    <source>
        <dbReference type="ARBA" id="ARBA00022723"/>
    </source>
</evidence>
<dbReference type="PROSITE" id="PS51462">
    <property type="entry name" value="NUDIX"/>
    <property type="match status" value="1"/>
</dbReference>
<organism evidence="8 9">
    <name type="scientific">Vicingus serpentipes</name>
    <dbReference type="NCBI Taxonomy" id="1926625"/>
    <lineage>
        <taxon>Bacteria</taxon>
        <taxon>Pseudomonadati</taxon>
        <taxon>Bacteroidota</taxon>
        <taxon>Flavobacteriia</taxon>
        <taxon>Flavobacteriales</taxon>
        <taxon>Vicingaceae</taxon>
        <taxon>Vicingus</taxon>
    </lineage>
</organism>
<dbReference type="CDD" id="cd03426">
    <property type="entry name" value="NUDIX_CoAse_Nudt7"/>
    <property type="match status" value="1"/>
</dbReference>
<keyword evidence="9" id="KW-1185">Reference proteome</keyword>
<keyword evidence="3" id="KW-0479">Metal-binding</keyword>
<reference evidence="8 9" key="1">
    <citation type="submission" date="2019-08" db="EMBL/GenBank/DDBJ databases">
        <title>Genome of Vicingus serpentipes NCIMB 15042.</title>
        <authorList>
            <person name="Bowman J.P."/>
        </authorList>
    </citation>
    <scope>NUCLEOTIDE SEQUENCE [LARGE SCALE GENOMIC DNA]</scope>
    <source>
        <strain evidence="8 9">NCIMB 15042</strain>
    </source>
</reference>
<dbReference type="InterPro" id="IPR000086">
    <property type="entry name" value="NUDIX_hydrolase_dom"/>
</dbReference>
<dbReference type="SUPFAM" id="SSF55811">
    <property type="entry name" value="Nudix"/>
    <property type="match status" value="1"/>
</dbReference>
<dbReference type="OrthoDB" id="9802805at2"/>
<dbReference type="PANTHER" id="PTHR12992">
    <property type="entry name" value="NUDIX HYDROLASE"/>
    <property type="match status" value="1"/>
</dbReference>
<evidence type="ECO:0000313" key="9">
    <source>
        <dbReference type="Proteomes" id="UP000321721"/>
    </source>
</evidence>
<dbReference type="Gene3D" id="3.90.79.10">
    <property type="entry name" value="Nucleoside Triphosphate Pyrophosphohydrolase"/>
    <property type="match status" value="1"/>
</dbReference>
<evidence type="ECO:0000313" key="8">
    <source>
        <dbReference type="EMBL" id="TXB67308.1"/>
    </source>
</evidence>
<dbReference type="InterPro" id="IPR015797">
    <property type="entry name" value="NUDIX_hydrolase-like_dom_sf"/>
</dbReference>
<dbReference type="GO" id="GO:0010945">
    <property type="term" value="F:coenzyme A diphosphatase activity"/>
    <property type="evidence" value="ECO:0007669"/>
    <property type="project" value="InterPro"/>
</dbReference>
<dbReference type="InterPro" id="IPR045121">
    <property type="entry name" value="CoAse"/>
</dbReference>
<evidence type="ECO:0000256" key="4">
    <source>
        <dbReference type="ARBA" id="ARBA00022801"/>
    </source>
</evidence>
<sequence length="210" mass="23739">MNNFKSFLSEQLLADLPGKLAHQEAAPYRKVDYDTLDLNTVKKSGVLILFYNKGEETHLVLIQRPIYNGTHSGQIAFPGGKVEESDKDIIHTALREANEEVGVEMNDVEVLGQLSDVYIPVSNFLVTPVIGVINYTPRFIPELREVAEIIELRIGHLIEVETLRLNKIKLSNGLQMEVPTFEFNQKIIWGATALMLNELRYLLKGYSKSL</sequence>
<evidence type="ECO:0000256" key="6">
    <source>
        <dbReference type="ARBA" id="ARBA00023211"/>
    </source>
</evidence>
<dbReference type="EMBL" id="VOOS01000001">
    <property type="protein sequence ID" value="TXB67308.1"/>
    <property type="molecule type" value="Genomic_DNA"/>
</dbReference>
<evidence type="ECO:0000259" key="7">
    <source>
        <dbReference type="PROSITE" id="PS51462"/>
    </source>
</evidence>
<protein>
    <submittedName>
        <fullName evidence="8">CoA pyrophosphatase</fullName>
    </submittedName>
</protein>
<keyword evidence="4" id="KW-0378">Hydrolase</keyword>
<name>A0A5C6RY49_9FLAO</name>
<evidence type="ECO:0000256" key="5">
    <source>
        <dbReference type="ARBA" id="ARBA00022842"/>
    </source>
</evidence>
<dbReference type="RefSeq" id="WP_147098721.1">
    <property type="nucleotide sequence ID" value="NZ_VOOS01000001.1"/>
</dbReference>
<comment type="caution">
    <text evidence="8">The sequence shown here is derived from an EMBL/GenBank/DDBJ whole genome shotgun (WGS) entry which is preliminary data.</text>
</comment>
<dbReference type="AlphaFoldDB" id="A0A5C6RY49"/>
<comment type="cofactor">
    <cofactor evidence="2">
        <name>Mg(2+)</name>
        <dbReference type="ChEBI" id="CHEBI:18420"/>
    </cofactor>
</comment>
<feature type="domain" description="Nudix hydrolase" evidence="7">
    <location>
        <begin position="41"/>
        <end position="178"/>
    </location>
</feature>
<evidence type="ECO:0000256" key="1">
    <source>
        <dbReference type="ARBA" id="ARBA00001936"/>
    </source>
</evidence>
<gene>
    <name evidence="8" type="ORF">FRY74_03730</name>
</gene>